<feature type="domain" description="Elongation factor EFG" evidence="6">
    <location>
        <begin position="1"/>
        <end position="63"/>
    </location>
</feature>
<evidence type="ECO:0000259" key="6">
    <source>
        <dbReference type="SMART" id="SM00838"/>
    </source>
</evidence>
<dbReference type="RefSeq" id="WP_212689539.1">
    <property type="nucleotide sequence ID" value="NZ_JAGSPN010000069.1"/>
</dbReference>
<name>A0A941DQF3_9BURK</name>
<keyword evidence="3" id="KW-0648">Protein biosynthesis</keyword>
<evidence type="ECO:0000256" key="2">
    <source>
        <dbReference type="ARBA" id="ARBA00022768"/>
    </source>
</evidence>
<keyword evidence="4" id="KW-0342">GTP-binding</keyword>
<dbReference type="EMBL" id="JAGSPN010000069">
    <property type="protein sequence ID" value="MBR7784289.1"/>
    <property type="molecule type" value="Genomic_DNA"/>
</dbReference>
<comment type="function">
    <text evidence="5">Catalyzes the GTP-dependent ribosomal translocation step during translation elongation. During this step, the ribosome changes from the pre-translocational (PRE) to the post-translocational (POST) state as the newly formed A-site-bound peptidyl-tRNA and P-site-bound deacylated tRNA move to the P and E sites, respectively. Catalyzes the coordinated movement of the two tRNA molecules, the mRNA and conformational changes in the ribosome.</text>
</comment>
<dbReference type="GO" id="GO:0017111">
    <property type="term" value="F:ribonucleoside triphosphate phosphatase activity"/>
    <property type="evidence" value="ECO:0007669"/>
    <property type="project" value="UniProtKB-ARBA"/>
</dbReference>
<dbReference type="FunFam" id="3.30.70.240:FF:000001">
    <property type="entry name" value="Elongation factor G"/>
    <property type="match status" value="1"/>
</dbReference>
<dbReference type="Proteomes" id="UP000680067">
    <property type="component" value="Unassembled WGS sequence"/>
</dbReference>
<dbReference type="PANTHER" id="PTHR43261:SF1">
    <property type="entry name" value="RIBOSOME-RELEASING FACTOR 2, MITOCHONDRIAL"/>
    <property type="match status" value="1"/>
</dbReference>
<proteinExistence type="predicted"/>
<organism evidence="7 8">
    <name type="scientific">Undibacterium luofuense</name>
    <dbReference type="NCBI Taxonomy" id="2828733"/>
    <lineage>
        <taxon>Bacteria</taxon>
        <taxon>Pseudomonadati</taxon>
        <taxon>Pseudomonadota</taxon>
        <taxon>Betaproteobacteria</taxon>
        <taxon>Burkholderiales</taxon>
        <taxon>Oxalobacteraceae</taxon>
        <taxon>Undibacterium</taxon>
    </lineage>
</organism>
<dbReference type="GO" id="GO:0003746">
    <property type="term" value="F:translation elongation factor activity"/>
    <property type="evidence" value="ECO:0007669"/>
    <property type="project" value="UniProtKB-KW"/>
</dbReference>
<feature type="non-terminal residue" evidence="7">
    <location>
        <position position="1"/>
    </location>
</feature>
<protein>
    <recommendedName>
        <fullName evidence="6">Elongation factor EFG domain-containing protein</fullName>
    </recommendedName>
</protein>
<dbReference type="SMART" id="SM00838">
    <property type="entry name" value="EFG_C"/>
    <property type="match status" value="1"/>
</dbReference>
<dbReference type="AlphaFoldDB" id="A0A941DQF3"/>
<reference evidence="7" key="1">
    <citation type="submission" date="2021-04" db="EMBL/GenBank/DDBJ databases">
        <title>novel species isolated from subtropical streams in China.</title>
        <authorList>
            <person name="Lu H."/>
        </authorList>
    </citation>
    <scope>NUCLEOTIDE SEQUENCE</scope>
    <source>
        <strain evidence="7">LFS511W</strain>
    </source>
</reference>
<dbReference type="InterPro" id="IPR000640">
    <property type="entry name" value="EFG_V-like"/>
</dbReference>
<dbReference type="PANTHER" id="PTHR43261">
    <property type="entry name" value="TRANSLATION ELONGATION FACTOR G-RELATED"/>
    <property type="match status" value="1"/>
</dbReference>
<gene>
    <name evidence="7" type="ORF">KDM89_19340</name>
</gene>
<evidence type="ECO:0000256" key="4">
    <source>
        <dbReference type="ARBA" id="ARBA00023134"/>
    </source>
</evidence>
<keyword evidence="2" id="KW-0251">Elongation factor</keyword>
<dbReference type="Gene3D" id="3.30.70.240">
    <property type="match status" value="1"/>
</dbReference>
<dbReference type="InterPro" id="IPR035649">
    <property type="entry name" value="EFG_V"/>
</dbReference>
<evidence type="ECO:0000313" key="7">
    <source>
        <dbReference type="EMBL" id="MBR7784289.1"/>
    </source>
</evidence>
<keyword evidence="1" id="KW-0547">Nucleotide-binding</keyword>
<evidence type="ECO:0000256" key="5">
    <source>
        <dbReference type="ARBA" id="ARBA00024731"/>
    </source>
</evidence>
<dbReference type="Pfam" id="PF00679">
    <property type="entry name" value="EFG_C"/>
    <property type="match status" value="1"/>
</dbReference>
<comment type="caution">
    <text evidence="7">The sequence shown here is derived from an EMBL/GenBank/DDBJ whole genome shotgun (WGS) entry which is preliminary data.</text>
</comment>
<keyword evidence="8" id="KW-1185">Reference proteome</keyword>
<evidence type="ECO:0000256" key="3">
    <source>
        <dbReference type="ARBA" id="ARBA00022917"/>
    </source>
</evidence>
<dbReference type="SUPFAM" id="SSF54980">
    <property type="entry name" value="EF-G C-terminal domain-like"/>
    <property type="match status" value="1"/>
</dbReference>
<dbReference type="CDD" id="cd03713">
    <property type="entry name" value="EFG_mtEFG_C"/>
    <property type="match status" value="1"/>
</dbReference>
<evidence type="ECO:0000313" key="8">
    <source>
        <dbReference type="Proteomes" id="UP000680067"/>
    </source>
</evidence>
<evidence type="ECO:0000256" key="1">
    <source>
        <dbReference type="ARBA" id="ARBA00022741"/>
    </source>
</evidence>
<sequence>RRGMVQGMDEIPGGGGKIIKAEVPLSEMFGYSTSLRSATQGRATYTMEFKHYSEAPKNVIDAIVTAKAK</sequence>
<accession>A0A941DQF3</accession>
<dbReference type="GO" id="GO:0032790">
    <property type="term" value="P:ribosome disassembly"/>
    <property type="evidence" value="ECO:0007669"/>
    <property type="project" value="TreeGrafter"/>
</dbReference>
<dbReference type="InterPro" id="IPR035647">
    <property type="entry name" value="EFG_III/V"/>
</dbReference>
<dbReference type="GO" id="GO:0005525">
    <property type="term" value="F:GTP binding"/>
    <property type="evidence" value="ECO:0007669"/>
    <property type="project" value="UniProtKB-KW"/>
</dbReference>